<reference evidence="5 6" key="1">
    <citation type="journal article" date="2011" name="Genome Res.">
        <title>Phylogeny-wide analysis of social amoeba genomes highlights ancient origins for complex intercellular communication.</title>
        <authorList>
            <person name="Heidel A.J."/>
            <person name="Lawal H.M."/>
            <person name="Felder M."/>
            <person name="Schilde C."/>
            <person name="Helps N.R."/>
            <person name="Tunggal B."/>
            <person name="Rivero F."/>
            <person name="John U."/>
            <person name="Schleicher M."/>
            <person name="Eichinger L."/>
            <person name="Platzer M."/>
            <person name="Noegel A.A."/>
            <person name="Schaap P."/>
            <person name="Gloeckner G."/>
        </authorList>
    </citation>
    <scope>NUCLEOTIDE SEQUENCE [LARGE SCALE GENOMIC DNA]</scope>
    <source>
        <strain evidence="6">ATCC 26659 / Pp 5 / PN500</strain>
    </source>
</reference>
<dbReference type="EMBL" id="ADBJ01000047">
    <property type="protein sequence ID" value="EFA76528.1"/>
    <property type="molecule type" value="Genomic_DNA"/>
</dbReference>
<dbReference type="GO" id="GO:0005096">
    <property type="term" value="F:GTPase activator activity"/>
    <property type="evidence" value="ECO:0007669"/>
    <property type="project" value="UniProtKB-KW"/>
</dbReference>
<dbReference type="Proteomes" id="UP000001396">
    <property type="component" value="Unassembled WGS sequence"/>
</dbReference>
<dbReference type="PROSITE" id="PS50219">
    <property type="entry name" value="CNH"/>
    <property type="match status" value="1"/>
</dbReference>
<evidence type="ECO:0000259" key="3">
    <source>
        <dbReference type="PROSITE" id="PS50085"/>
    </source>
</evidence>
<dbReference type="InterPro" id="IPR001180">
    <property type="entry name" value="CNH_dom"/>
</dbReference>
<keyword evidence="6" id="KW-1185">Reference proteome</keyword>
<dbReference type="InterPro" id="IPR035974">
    <property type="entry name" value="Rap/Ran-GAP_sf"/>
</dbReference>
<dbReference type="PANTHER" id="PTHR15711">
    <property type="entry name" value="RAP GTPASE-ACTIVATING PROTEIN"/>
    <property type="match status" value="1"/>
</dbReference>
<dbReference type="SMART" id="SM00036">
    <property type="entry name" value="CNH"/>
    <property type="match status" value="1"/>
</dbReference>
<dbReference type="Gene3D" id="3.40.50.11210">
    <property type="entry name" value="Rap/Ran-GAP"/>
    <property type="match status" value="1"/>
</dbReference>
<dbReference type="SUPFAM" id="SSF111347">
    <property type="entry name" value="Rap/Ran-GAP"/>
    <property type="match status" value="1"/>
</dbReference>
<dbReference type="InterPro" id="IPR000331">
    <property type="entry name" value="Rap/Ran_GAP_dom"/>
</dbReference>
<evidence type="ECO:0000256" key="2">
    <source>
        <dbReference type="SAM" id="MobiDB-lite"/>
    </source>
</evidence>
<evidence type="ECO:0000313" key="5">
    <source>
        <dbReference type="EMBL" id="EFA76528.1"/>
    </source>
</evidence>
<dbReference type="AlphaFoldDB" id="D3BQV8"/>
<dbReference type="InterPro" id="IPR050989">
    <property type="entry name" value="Rap1_Ran_GAP"/>
</dbReference>
<dbReference type="InParanoid" id="D3BQV8"/>
<dbReference type="Pfam" id="PF02145">
    <property type="entry name" value="Rap_GAP"/>
    <property type="match status" value="1"/>
</dbReference>
<dbReference type="GO" id="GO:0051056">
    <property type="term" value="P:regulation of small GTPase mediated signal transduction"/>
    <property type="evidence" value="ECO:0007669"/>
    <property type="project" value="InterPro"/>
</dbReference>
<dbReference type="OMA" id="VENPEEC"/>
<dbReference type="GeneID" id="31365767"/>
<organism evidence="5 6">
    <name type="scientific">Heterostelium pallidum (strain ATCC 26659 / Pp 5 / PN500)</name>
    <name type="common">Cellular slime mold</name>
    <name type="synonym">Polysphondylium pallidum</name>
    <dbReference type="NCBI Taxonomy" id="670386"/>
    <lineage>
        <taxon>Eukaryota</taxon>
        <taxon>Amoebozoa</taxon>
        <taxon>Evosea</taxon>
        <taxon>Eumycetozoa</taxon>
        <taxon>Dictyostelia</taxon>
        <taxon>Acytosteliales</taxon>
        <taxon>Acytosteliaceae</taxon>
        <taxon>Heterostelium</taxon>
    </lineage>
</organism>
<name>D3BQV8_HETP5</name>
<dbReference type="STRING" id="670386.D3BQV8"/>
<dbReference type="PROSITE" id="PS50085">
    <property type="entry name" value="RAPGAP"/>
    <property type="match status" value="1"/>
</dbReference>
<dbReference type="PANTHER" id="PTHR15711:SF67">
    <property type="entry name" value="GTPASE-ACTIVATING PROTEIN DDB_G0291510"/>
    <property type="match status" value="1"/>
</dbReference>
<dbReference type="RefSeq" id="XP_020428660.1">
    <property type="nucleotide sequence ID" value="XM_020581075.1"/>
</dbReference>
<keyword evidence="1" id="KW-0343">GTPase activation</keyword>
<evidence type="ECO:0000259" key="4">
    <source>
        <dbReference type="PROSITE" id="PS50219"/>
    </source>
</evidence>
<protein>
    <submittedName>
        <fullName evidence="5">RapGAP/RanGAP domain-containing protein</fullName>
    </submittedName>
</protein>
<proteinExistence type="predicted"/>
<feature type="domain" description="Rap-GAP" evidence="3">
    <location>
        <begin position="129"/>
        <end position="351"/>
    </location>
</feature>
<sequence length="819" mass="91797">MEYILAEGAESGLTRPSFNWRSENGQDTFDDSSNPFEFSVETPVIENPEECLDEITNDAFGASILKEETPRGEMVYKIIVWSGSGVERQMFQCKPKQTLTSTEIVKRAAPKLQFKKLKEVESTDILQDFKELESTQTELAYKFGIWLAKEGQSSEDQFYNNNEGSDRYKEFLKIMGDTVELKSFKGYRGGLDVTNNTTGSHSLFTRWMDYQIMFHVSTMLPHTPGDSQQIERKRHIGNDIVILIFYDIDPSVPMSTEFIKWDPSHVNSNFNHIFAVVKPENDDSYRLEFIVKNSIANFGPKLPFPSVFLKGESFKQFLLAKLVNGQRAALQSAPSFSSKLQRTFRAQLNSIYQKYTSNIPTASSLISKRRSLSLTYISKGMELKAKEFVNNSNLRVKDFSRNLFETEILFSKSFDNIICLDVIESEENNCILIFATLDSIYLFKNGGSSESSFQKVATLKGVTRLVVVKSASCILALNSKGLHVFDLEHLKKYFAQKTMTKISPDAASKLEEPKPKRIDGTKGCTVFAVSKNNNSSSRSSSSYGGSSSNSSSSSSSSSSSGSLDELCESGGLTINITLLYIAHKKNFIMYEWHNGEFIKSKDIQVYDNVKSICHVGPGMVCIGVAKEFLLIDMYTGTIKELYKQADSEPVKALSLDTEILLCFNNIGFFVDEKGTRTRNFDIKWGSIPSSIVLLPHYVLGISGQLIEVRTLLNGNIIQSLPTLQSSTNSHNNINNCAETTSSVVNEGNVASKVGFTTFNDMAHIDNGNIYVASSYKGTSCIIRIKQSTQLHQYQTLPLAIVQQHHHNLHHSNSFKDSYY</sequence>
<evidence type="ECO:0000313" key="6">
    <source>
        <dbReference type="Proteomes" id="UP000001396"/>
    </source>
</evidence>
<gene>
    <name evidence="5" type="ORF">PPL_10296</name>
</gene>
<dbReference type="Pfam" id="PF00780">
    <property type="entry name" value="CNH"/>
    <property type="match status" value="1"/>
</dbReference>
<dbReference type="GO" id="GO:0005737">
    <property type="term" value="C:cytoplasm"/>
    <property type="evidence" value="ECO:0007669"/>
    <property type="project" value="TreeGrafter"/>
</dbReference>
<comment type="caution">
    <text evidence="5">The sequence shown here is derived from an EMBL/GenBank/DDBJ whole genome shotgun (WGS) entry which is preliminary data.</text>
</comment>
<feature type="domain" description="CNH" evidence="4">
    <location>
        <begin position="414"/>
        <end position="735"/>
    </location>
</feature>
<evidence type="ECO:0000256" key="1">
    <source>
        <dbReference type="ARBA" id="ARBA00022468"/>
    </source>
</evidence>
<accession>D3BQV8</accession>
<feature type="region of interest" description="Disordered" evidence="2">
    <location>
        <begin position="533"/>
        <end position="560"/>
    </location>
</feature>